<organism evidence="7 8">
    <name type="scientific">Polyporus arcularius HHB13444</name>
    <dbReference type="NCBI Taxonomy" id="1314778"/>
    <lineage>
        <taxon>Eukaryota</taxon>
        <taxon>Fungi</taxon>
        <taxon>Dikarya</taxon>
        <taxon>Basidiomycota</taxon>
        <taxon>Agaricomycotina</taxon>
        <taxon>Agaricomycetes</taxon>
        <taxon>Polyporales</taxon>
        <taxon>Polyporaceae</taxon>
        <taxon>Polyporus</taxon>
    </lineage>
</organism>
<evidence type="ECO:0000256" key="5">
    <source>
        <dbReference type="SAM" id="MobiDB-lite"/>
    </source>
</evidence>
<reference evidence="7 8" key="1">
    <citation type="journal article" date="2019" name="Nat. Ecol. Evol.">
        <title>Megaphylogeny resolves global patterns of mushroom evolution.</title>
        <authorList>
            <person name="Varga T."/>
            <person name="Krizsan K."/>
            <person name="Foldi C."/>
            <person name="Dima B."/>
            <person name="Sanchez-Garcia M."/>
            <person name="Sanchez-Ramirez S."/>
            <person name="Szollosi G.J."/>
            <person name="Szarkandi J.G."/>
            <person name="Papp V."/>
            <person name="Albert L."/>
            <person name="Andreopoulos W."/>
            <person name="Angelini C."/>
            <person name="Antonin V."/>
            <person name="Barry K.W."/>
            <person name="Bougher N.L."/>
            <person name="Buchanan P."/>
            <person name="Buyck B."/>
            <person name="Bense V."/>
            <person name="Catcheside P."/>
            <person name="Chovatia M."/>
            <person name="Cooper J."/>
            <person name="Damon W."/>
            <person name="Desjardin D."/>
            <person name="Finy P."/>
            <person name="Geml J."/>
            <person name="Haridas S."/>
            <person name="Hughes K."/>
            <person name="Justo A."/>
            <person name="Karasinski D."/>
            <person name="Kautmanova I."/>
            <person name="Kiss B."/>
            <person name="Kocsube S."/>
            <person name="Kotiranta H."/>
            <person name="LaButti K.M."/>
            <person name="Lechner B.E."/>
            <person name="Liimatainen K."/>
            <person name="Lipzen A."/>
            <person name="Lukacs Z."/>
            <person name="Mihaltcheva S."/>
            <person name="Morgado L.N."/>
            <person name="Niskanen T."/>
            <person name="Noordeloos M.E."/>
            <person name="Ohm R.A."/>
            <person name="Ortiz-Santana B."/>
            <person name="Ovrebo C."/>
            <person name="Racz N."/>
            <person name="Riley R."/>
            <person name="Savchenko A."/>
            <person name="Shiryaev A."/>
            <person name="Soop K."/>
            <person name="Spirin V."/>
            <person name="Szebenyi C."/>
            <person name="Tomsovsky M."/>
            <person name="Tulloss R.E."/>
            <person name="Uehling J."/>
            <person name="Grigoriev I.V."/>
            <person name="Vagvolgyi C."/>
            <person name="Papp T."/>
            <person name="Martin F.M."/>
            <person name="Miettinen O."/>
            <person name="Hibbett D.S."/>
            <person name="Nagy L.G."/>
        </authorList>
    </citation>
    <scope>NUCLEOTIDE SEQUENCE [LARGE SCALE GENOMIC DNA]</scope>
    <source>
        <strain evidence="7 8">HHB13444</strain>
    </source>
</reference>
<dbReference type="Gene3D" id="6.10.140.2220">
    <property type="match status" value="1"/>
</dbReference>
<evidence type="ECO:0000256" key="3">
    <source>
        <dbReference type="ARBA" id="ARBA00022833"/>
    </source>
</evidence>
<proteinExistence type="predicted"/>
<dbReference type="Pfam" id="PF01753">
    <property type="entry name" value="zf-MYND"/>
    <property type="match status" value="1"/>
</dbReference>
<evidence type="ECO:0000313" key="7">
    <source>
        <dbReference type="EMBL" id="TFK84508.1"/>
    </source>
</evidence>
<dbReference type="STRING" id="1314778.A0A5C3P7G6"/>
<gene>
    <name evidence="7" type="ORF">K466DRAFT_527269</name>
</gene>
<dbReference type="EMBL" id="ML211312">
    <property type="protein sequence ID" value="TFK84508.1"/>
    <property type="molecule type" value="Genomic_DNA"/>
</dbReference>
<dbReference type="Proteomes" id="UP000308197">
    <property type="component" value="Unassembled WGS sequence"/>
</dbReference>
<evidence type="ECO:0000256" key="2">
    <source>
        <dbReference type="ARBA" id="ARBA00022771"/>
    </source>
</evidence>
<keyword evidence="2 4" id="KW-0863">Zinc-finger</keyword>
<keyword evidence="8" id="KW-1185">Reference proteome</keyword>
<dbReference type="SUPFAM" id="SSF144232">
    <property type="entry name" value="HIT/MYND zinc finger-like"/>
    <property type="match status" value="1"/>
</dbReference>
<evidence type="ECO:0000256" key="4">
    <source>
        <dbReference type="PROSITE-ProRule" id="PRU00134"/>
    </source>
</evidence>
<dbReference type="InParanoid" id="A0A5C3P7G6"/>
<protein>
    <recommendedName>
        <fullName evidence="6">MYND-type domain-containing protein</fullName>
    </recommendedName>
</protein>
<dbReference type="PROSITE" id="PS50865">
    <property type="entry name" value="ZF_MYND_2"/>
    <property type="match status" value="1"/>
</dbReference>
<evidence type="ECO:0000313" key="8">
    <source>
        <dbReference type="Proteomes" id="UP000308197"/>
    </source>
</evidence>
<keyword evidence="1" id="KW-0479">Metal-binding</keyword>
<feature type="domain" description="MYND-type" evidence="6">
    <location>
        <begin position="253"/>
        <end position="295"/>
    </location>
</feature>
<sequence length="407" mass="45120">MPPKTIRFEMIPANLALAKYENVTLYADLKHTCCFSLHHPPDFSEFIKQLDEDLKVEEEDLQMAILERADPDAILELGFRLLGGCRVARPSIEGALSMFDALTDKDMAGSRYVGNRASKELRAKAHGGAASAYWLEFSLQDESTRAQILIDRELFRRPFNARGFNNEFDAIFFAAENANNSAKLGLASSAAIAIGISVVEIAQKVGVDMLRAERLRPLARMLERHEAEKRAKELRWEKREQDEQAYTCAARGCKVGGVHKSSLKACAGECPPEVKPRYCSKECQKRNWPTHKAVCKPGPVGQRPSAGTSSSGDTEALDDAMDASLSLTTNASEAEPKAEVVERWLSGPEAAAQFGLGRQHVVNIPSSRPGEEFRVVSSTMHPTEMRKMREDAANGRWYFQIASDRSD</sequence>
<evidence type="ECO:0000256" key="1">
    <source>
        <dbReference type="ARBA" id="ARBA00022723"/>
    </source>
</evidence>
<keyword evidence="3" id="KW-0862">Zinc</keyword>
<feature type="region of interest" description="Disordered" evidence="5">
    <location>
        <begin position="294"/>
        <end position="316"/>
    </location>
</feature>
<dbReference type="InterPro" id="IPR002893">
    <property type="entry name" value="Znf_MYND"/>
</dbReference>
<dbReference type="AlphaFoldDB" id="A0A5C3P7G6"/>
<accession>A0A5C3P7G6</accession>
<name>A0A5C3P7G6_9APHY</name>
<dbReference type="GO" id="GO:0008270">
    <property type="term" value="F:zinc ion binding"/>
    <property type="evidence" value="ECO:0007669"/>
    <property type="project" value="UniProtKB-KW"/>
</dbReference>
<evidence type="ECO:0000259" key="6">
    <source>
        <dbReference type="PROSITE" id="PS50865"/>
    </source>
</evidence>